<dbReference type="SUPFAM" id="SSF51182">
    <property type="entry name" value="RmlC-like cupins"/>
    <property type="match status" value="1"/>
</dbReference>
<dbReference type="EMBL" id="FQZF01000013">
    <property type="protein sequence ID" value="SHJ39973.1"/>
    <property type="molecule type" value="Genomic_DNA"/>
</dbReference>
<dbReference type="Gene3D" id="1.20.5.440">
    <property type="entry name" value="ATP synthase delta/epsilon subunit, C-terminal domain"/>
    <property type="match status" value="1"/>
</dbReference>
<dbReference type="GO" id="GO:0008198">
    <property type="term" value="F:ferrous iron binding"/>
    <property type="evidence" value="ECO:0007669"/>
    <property type="project" value="TreeGrafter"/>
</dbReference>
<dbReference type="InterPro" id="IPR010300">
    <property type="entry name" value="CDO_1"/>
</dbReference>
<dbReference type="InterPro" id="IPR011051">
    <property type="entry name" value="RmlC_Cupin_sf"/>
</dbReference>
<dbReference type="STRING" id="198092.SAMN02745194_02469"/>
<dbReference type="InterPro" id="IPR014710">
    <property type="entry name" value="RmlC-like_jellyroll"/>
</dbReference>
<evidence type="ECO:0000256" key="2">
    <source>
        <dbReference type="ARBA" id="ARBA00022723"/>
    </source>
</evidence>
<proteinExistence type="inferred from homology"/>
<dbReference type="PANTHER" id="PTHR12918:SF1">
    <property type="entry name" value="CYSTEINE DIOXYGENASE TYPE 1"/>
    <property type="match status" value="1"/>
</dbReference>
<evidence type="ECO:0000256" key="4">
    <source>
        <dbReference type="ARBA" id="ARBA00023002"/>
    </source>
</evidence>
<organism evidence="7 8">
    <name type="scientific">Muricoccus roseus</name>
    <dbReference type="NCBI Taxonomy" id="198092"/>
    <lineage>
        <taxon>Bacteria</taxon>
        <taxon>Pseudomonadati</taxon>
        <taxon>Pseudomonadota</taxon>
        <taxon>Alphaproteobacteria</taxon>
        <taxon>Acetobacterales</taxon>
        <taxon>Roseomonadaceae</taxon>
        <taxon>Muricoccus</taxon>
    </lineage>
</organism>
<feature type="binding site" evidence="6">
    <location>
        <position position="87"/>
    </location>
    <ligand>
        <name>Fe cation</name>
        <dbReference type="ChEBI" id="CHEBI:24875"/>
        <note>catalytic</note>
    </ligand>
</feature>
<evidence type="ECO:0000256" key="1">
    <source>
        <dbReference type="ARBA" id="ARBA00006622"/>
    </source>
</evidence>
<dbReference type="Gene3D" id="2.60.120.10">
    <property type="entry name" value="Jelly Rolls"/>
    <property type="match status" value="1"/>
</dbReference>
<gene>
    <name evidence="7" type="ORF">SAMN02745194_02469</name>
</gene>
<feature type="binding site" evidence="6">
    <location>
        <position position="138"/>
    </location>
    <ligand>
        <name>Fe cation</name>
        <dbReference type="ChEBI" id="CHEBI:24875"/>
        <note>catalytic</note>
    </ligand>
</feature>
<keyword evidence="2 6" id="KW-0479">Metal-binding</keyword>
<evidence type="ECO:0000256" key="3">
    <source>
        <dbReference type="ARBA" id="ARBA00022964"/>
    </source>
</evidence>
<dbReference type="OrthoDB" id="7059163at2"/>
<dbReference type="GO" id="GO:0016702">
    <property type="term" value="F:oxidoreductase activity, acting on single donors with incorporation of molecular oxygen, incorporation of two atoms of oxygen"/>
    <property type="evidence" value="ECO:0007669"/>
    <property type="project" value="InterPro"/>
</dbReference>
<name>A0A1M6IZW0_9PROT</name>
<reference evidence="7 8" key="1">
    <citation type="submission" date="2016-11" db="EMBL/GenBank/DDBJ databases">
        <authorList>
            <person name="Jaros S."/>
            <person name="Januszkiewicz K."/>
            <person name="Wedrychowicz H."/>
        </authorList>
    </citation>
    <scope>NUCLEOTIDE SEQUENCE [LARGE SCALE GENOMIC DNA]</scope>
    <source>
        <strain evidence="7 8">DSM 14916</strain>
    </source>
</reference>
<keyword evidence="8" id="KW-1185">Reference proteome</keyword>
<sequence length="196" mass="21727">MSIDRLRDFVTDMTRVADTVPAGAAMMEAAKPLLAKLIARDDWLPEACTVPHPQYYRQYLLHCDPAERFSLVSFVWGPGQKTPIHDHMVWGLIGMLRGAEISTGFSRRPDGSLHAEGEPVRLEPGDIDAVAPEIGDIHQVVNAYDDRVSISIHLYGGNIGAVNRHVFDMDGREKSFISGYSSDQVPNLWDRSRAAA</sequence>
<dbReference type="AlphaFoldDB" id="A0A1M6IZW0"/>
<keyword evidence="4" id="KW-0560">Oxidoreductase</keyword>
<dbReference type="Proteomes" id="UP000184387">
    <property type="component" value="Unassembled WGS sequence"/>
</dbReference>
<dbReference type="RefSeq" id="WP_073135120.1">
    <property type="nucleotide sequence ID" value="NZ_FQZF01000013.1"/>
</dbReference>
<dbReference type="PANTHER" id="PTHR12918">
    <property type="entry name" value="CYSTEINE DIOXYGENASE"/>
    <property type="match status" value="1"/>
</dbReference>
<keyword evidence="3" id="KW-0223">Dioxygenase</keyword>
<evidence type="ECO:0000313" key="8">
    <source>
        <dbReference type="Proteomes" id="UP000184387"/>
    </source>
</evidence>
<comment type="similarity">
    <text evidence="1">Belongs to the cysteine dioxygenase family.</text>
</comment>
<protein>
    <submittedName>
        <fullName evidence="7">Predicted metal-dependent enzyme of the double-stranded beta helix superfamily</fullName>
    </submittedName>
</protein>
<evidence type="ECO:0000313" key="7">
    <source>
        <dbReference type="EMBL" id="SHJ39973.1"/>
    </source>
</evidence>
<accession>A0A1M6IZW0</accession>
<evidence type="ECO:0000256" key="5">
    <source>
        <dbReference type="ARBA" id="ARBA00023004"/>
    </source>
</evidence>
<feature type="binding site" evidence="6">
    <location>
        <position position="85"/>
    </location>
    <ligand>
        <name>Fe cation</name>
        <dbReference type="ChEBI" id="CHEBI:24875"/>
        <note>catalytic</note>
    </ligand>
</feature>
<dbReference type="Pfam" id="PF05995">
    <property type="entry name" value="CDO_I"/>
    <property type="match status" value="1"/>
</dbReference>
<evidence type="ECO:0000256" key="6">
    <source>
        <dbReference type="PIRSR" id="PIRSR610300-51"/>
    </source>
</evidence>
<dbReference type="CDD" id="cd10548">
    <property type="entry name" value="cupin_CDO"/>
    <property type="match status" value="1"/>
</dbReference>
<keyword evidence="5 6" id="KW-0408">Iron</keyword>